<dbReference type="CDD" id="cd22786">
    <property type="entry name" value="DPBB_YuiC-like"/>
    <property type="match status" value="1"/>
</dbReference>
<dbReference type="Pfam" id="PF07501">
    <property type="entry name" value="G5"/>
    <property type="match status" value="1"/>
</dbReference>
<feature type="domain" description="G5" evidence="3">
    <location>
        <begin position="292"/>
        <end position="372"/>
    </location>
</feature>
<dbReference type="InterPro" id="IPR051933">
    <property type="entry name" value="Resuscitation_pf_RpfB"/>
</dbReference>
<dbReference type="EMBL" id="CP062983">
    <property type="protein sequence ID" value="QPC83202.1"/>
    <property type="molecule type" value="Genomic_DNA"/>
</dbReference>
<dbReference type="Gene3D" id="2.20.230.10">
    <property type="entry name" value="Resuscitation-promoting factor rpfb"/>
    <property type="match status" value="1"/>
</dbReference>
<dbReference type="RefSeq" id="WP_195171269.1">
    <property type="nucleotide sequence ID" value="NZ_CP062983.1"/>
</dbReference>
<dbReference type="KEGG" id="pmet:G4Y79_02160"/>
<feature type="transmembrane region" description="Helical" evidence="2">
    <location>
        <begin position="25"/>
        <end position="45"/>
    </location>
</feature>
<proteinExistence type="predicted"/>
<dbReference type="InterPro" id="IPR007137">
    <property type="entry name" value="DUF348"/>
</dbReference>
<sequence>MIEPPPSDQDTQPTHPVRLPARRRWLLVLIAITAISLMLTTAWWFGGRPSQFAVATINPMTVEIDVAGERHIVQTTAKTIGDVLAQENITLGSDDAISDPLTAPLRTGHIIYINRARDVDIIVDGEAQRVHTPLTNPYDILQQAGISLSDADRVWLDDTETEPGNVLLWPVSVLSIEVKHAIQVTIVDGDETHAIETTAETVGEALFEADVPLYLTDIVSPDVSEPLSDGLMIHIDRAQPMTIAVDGTEIETRVQGLTISAALAEAGIALTGLDYTRPAETEPTEPGMHVEVIRVTEDQETSTEPIPYETTYIADANMDLDTREVRQGGQAGVLEVYTRVRYENGVEVAREPDGSVVAQEPVNEVVAYGTRIVVRTVDTPEGPREYWRTFRVYATSYHPAALGGDDVTAIGMKLQKGVVGANPDIIPFRTNVYVPGYGTGIIADTGGARSSPYWVDLGYSDEDWVSWSRYVDVYLLTPVPAEIDYFLPTWTPLRGH</sequence>
<dbReference type="InterPro" id="IPR011098">
    <property type="entry name" value="G5_dom"/>
</dbReference>
<name>A0A7S8IF44_9CHLR</name>
<dbReference type="SMART" id="SM01208">
    <property type="entry name" value="G5"/>
    <property type="match status" value="1"/>
</dbReference>
<keyword evidence="5" id="KW-1185">Reference proteome</keyword>
<organism evidence="4 5">
    <name type="scientific">Phototrophicus methaneseepsis</name>
    <dbReference type="NCBI Taxonomy" id="2710758"/>
    <lineage>
        <taxon>Bacteria</taxon>
        <taxon>Bacillati</taxon>
        <taxon>Chloroflexota</taxon>
        <taxon>Candidatus Thermofontia</taxon>
        <taxon>Phototrophicales</taxon>
        <taxon>Phototrophicaceae</taxon>
        <taxon>Phototrophicus</taxon>
    </lineage>
</organism>
<reference evidence="4 5" key="1">
    <citation type="submission" date="2020-02" db="EMBL/GenBank/DDBJ databases">
        <authorList>
            <person name="Zheng R.K."/>
            <person name="Sun C.M."/>
        </authorList>
    </citation>
    <scope>NUCLEOTIDE SEQUENCE [LARGE SCALE GENOMIC DNA]</scope>
    <source>
        <strain evidence="5">rifampicinis</strain>
    </source>
</reference>
<dbReference type="Proteomes" id="UP000594468">
    <property type="component" value="Chromosome"/>
</dbReference>
<evidence type="ECO:0000256" key="1">
    <source>
        <dbReference type="ARBA" id="ARBA00022729"/>
    </source>
</evidence>
<dbReference type="PANTHER" id="PTHR39160">
    <property type="entry name" value="CELL WALL-BINDING PROTEIN YOCH"/>
    <property type="match status" value="1"/>
</dbReference>
<dbReference type="PROSITE" id="PS51109">
    <property type="entry name" value="G5"/>
    <property type="match status" value="1"/>
</dbReference>
<keyword evidence="2" id="KW-0472">Membrane</keyword>
<evidence type="ECO:0000256" key="2">
    <source>
        <dbReference type="SAM" id="Phobius"/>
    </source>
</evidence>
<protein>
    <submittedName>
        <fullName evidence="4">DUF348 domain-containing protein</fullName>
    </submittedName>
</protein>
<accession>A0A7S8IF44</accession>
<evidence type="ECO:0000259" key="3">
    <source>
        <dbReference type="PROSITE" id="PS51109"/>
    </source>
</evidence>
<evidence type="ECO:0000313" key="5">
    <source>
        <dbReference type="Proteomes" id="UP000594468"/>
    </source>
</evidence>
<dbReference type="AlphaFoldDB" id="A0A7S8IF44"/>
<dbReference type="PANTHER" id="PTHR39160:SF4">
    <property type="entry name" value="RESUSCITATION-PROMOTING FACTOR RPFB"/>
    <property type="match status" value="1"/>
</dbReference>
<evidence type="ECO:0000313" key="4">
    <source>
        <dbReference type="EMBL" id="QPC83202.1"/>
    </source>
</evidence>
<keyword evidence="2" id="KW-1133">Transmembrane helix</keyword>
<gene>
    <name evidence="4" type="ORF">G4Y79_02160</name>
</gene>
<keyword evidence="1" id="KW-0732">Signal</keyword>
<keyword evidence="2" id="KW-0812">Transmembrane</keyword>
<dbReference type="Pfam" id="PF03990">
    <property type="entry name" value="DUF348"/>
    <property type="match status" value="4"/>
</dbReference>